<comment type="caution">
    <text evidence="2">The sequence shown here is derived from an EMBL/GenBank/DDBJ whole genome shotgun (WGS) entry which is preliminary data.</text>
</comment>
<dbReference type="AlphaFoldDB" id="A0A834K3M9"/>
<feature type="region of interest" description="Disordered" evidence="1">
    <location>
        <begin position="1"/>
        <end position="21"/>
    </location>
</feature>
<protein>
    <submittedName>
        <fullName evidence="2">Uncharacterized protein</fullName>
    </submittedName>
</protein>
<organism evidence="2 3">
    <name type="scientific">Vespula germanica</name>
    <name type="common">German yellow jacket</name>
    <name type="synonym">Paravespula germanica</name>
    <dbReference type="NCBI Taxonomy" id="30212"/>
    <lineage>
        <taxon>Eukaryota</taxon>
        <taxon>Metazoa</taxon>
        <taxon>Ecdysozoa</taxon>
        <taxon>Arthropoda</taxon>
        <taxon>Hexapoda</taxon>
        <taxon>Insecta</taxon>
        <taxon>Pterygota</taxon>
        <taxon>Neoptera</taxon>
        <taxon>Endopterygota</taxon>
        <taxon>Hymenoptera</taxon>
        <taxon>Apocrita</taxon>
        <taxon>Aculeata</taxon>
        <taxon>Vespoidea</taxon>
        <taxon>Vespidae</taxon>
        <taxon>Vespinae</taxon>
        <taxon>Vespula</taxon>
    </lineage>
</organism>
<reference evidence="2" key="1">
    <citation type="journal article" date="2020" name="G3 (Bethesda)">
        <title>High-Quality Assemblies for Three Invasive Social Wasps from the &lt;i&gt;Vespula&lt;/i&gt; Genus.</title>
        <authorList>
            <person name="Harrop T.W.R."/>
            <person name="Guhlin J."/>
            <person name="McLaughlin G.M."/>
            <person name="Permina E."/>
            <person name="Stockwell P."/>
            <person name="Gilligan J."/>
            <person name="Le Lec M.F."/>
            <person name="Gruber M.A.M."/>
            <person name="Quinn O."/>
            <person name="Lovegrove M."/>
            <person name="Duncan E.J."/>
            <person name="Remnant E.J."/>
            <person name="Van Eeckhoven J."/>
            <person name="Graham B."/>
            <person name="Knapp R.A."/>
            <person name="Langford K.W."/>
            <person name="Kronenberg Z."/>
            <person name="Press M.O."/>
            <person name="Eacker S.M."/>
            <person name="Wilson-Rankin E.E."/>
            <person name="Purcell J."/>
            <person name="Lester P.J."/>
            <person name="Dearden P.K."/>
        </authorList>
    </citation>
    <scope>NUCLEOTIDE SEQUENCE</scope>
    <source>
        <strain evidence="2">Linc-1</strain>
    </source>
</reference>
<evidence type="ECO:0000313" key="3">
    <source>
        <dbReference type="Proteomes" id="UP000617340"/>
    </source>
</evidence>
<dbReference type="Proteomes" id="UP000617340">
    <property type="component" value="Unassembled WGS sequence"/>
</dbReference>
<evidence type="ECO:0000313" key="2">
    <source>
        <dbReference type="EMBL" id="KAF7399789.1"/>
    </source>
</evidence>
<gene>
    <name evidence="2" type="ORF">HZH68_008381</name>
</gene>
<evidence type="ECO:0000256" key="1">
    <source>
        <dbReference type="SAM" id="MobiDB-lite"/>
    </source>
</evidence>
<accession>A0A834K3M9</accession>
<feature type="compositionally biased region" description="Polar residues" evidence="1">
    <location>
        <begin position="9"/>
        <end position="21"/>
    </location>
</feature>
<proteinExistence type="predicted"/>
<sequence>MESIRRGDSANTGISPCGIPSNTGTGTFWLDKTSEAAARCSQLTSFVRPEELVSSQPLTIRSMRACASISSGFARLEGWFLLDLHNNGWISVACANLPLGEPPALSFSRDP</sequence>
<keyword evidence="3" id="KW-1185">Reference proteome</keyword>
<name>A0A834K3M9_VESGE</name>
<dbReference type="EMBL" id="JACSDZ010000007">
    <property type="protein sequence ID" value="KAF7399789.1"/>
    <property type="molecule type" value="Genomic_DNA"/>
</dbReference>